<reference evidence="1 2" key="1">
    <citation type="submission" date="2016-08" db="EMBL/GenBank/DDBJ databases">
        <title>Genome-based comparison of Moorella thermoacetic strains.</title>
        <authorList>
            <person name="Poehlein A."/>
            <person name="Bengelsdorf F.R."/>
            <person name="Esser C."/>
            <person name="Duerre P."/>
            <person name="Daniel R."/>
        </authorList>
    </citation>
    <scope>NUCLEOTIDE SEQUENCE [LARGE SCALE GENOMIC DNA]</scope>
    <source>
        <strain evidence="1 2">DSM 11768</strain>
    </source>
</reference>
<dbReference type="Proteomes" id="UP000182743">
    <property type="component" value="Unassembled WGS sequence"/>
</dbReference>
<protein>
    <submittedName>
        <fullName evidence="1">Uncharacterized protein</fullName>
    </submittedName>
</protein>
<name>A0A1J5JZ83_NEOTH</name>
<dbReference type="EMBL" id="MIHH01000002">
    <property type="protein sequence ID" value="OIQ09839.1"/>
    <property type="molecule type" value="Genomic_DNA"/>
</dbReference>
<accession>A0A1J5JZ83</accession>
<gene>
    <name evidence="1" type="ORF">MOOR_06810</name>
</gene>
<proteinExistence type="predicted"/>
<dbReference type="AlphaFoldDB" id="A0A1J5JZ83"/>
<comment type="caution">
    <text evidence="1">The sequence shown here is derived from an EMBL/GenBank/DDBJ whole genome shotgun (WGS) entry which is preliminary data.</text>
</comment>
<evidence type="ECO:0000313" key="2">
    <source>
        <dbReference type="Proteomes" id="UP000182743"/>
    </source>
</evidence>
<organism evidence="1 2">
    <name type="scientific">Neomoorella thermoacetica</name>
    <name type="common">Clostridium thermoaceticum</name>
    <dbReference type="NCBI Taxonomy" id="1525"/>
    <lineage>
        <taxon>Bacteria</taxon>
        <taxon>Bacillati</taxon>
        <taxon>Bacillota</taxon>
        <taxon>Clostridia</taxon>
        <taxon>Neomoorellales</taxon>
        <taxon>Neomoorellaceae</taxon>
        <taxon>Neomoorella</taxon>
    </lineage>
</organism>
<evidence type="ECO:0000313" key="1">
    <source>
        <dbReference type="EMBL" id="OIQ09839.1"/>
    </source>
</evidence>
<sequence length="33" mass="3878">MGGIFFGILEGITKSNIIKYWYLMNLKLELIEE</sequence>